<organism evidence="3 4">
    <name type="scientific">Podospora aff. communis PSN243</name>
    <dbReference type="NCBI Taxonomy" id="3040156"/>
    <lineage>
        <taxon>Eukaryota</taxon>
        <taxon>Fungi</taxon>
        <taxon>Dikarya</taxon>
        <taxon>Ascomycota</taxon>
        <taxon>Pezizomycotina</taxon>
        <taxon>Sordariomycetes</taxon>
        <taxon>Sordariomycetidae</taxon>
        <taxon>Sordariales</taxon>
        <taxon>Podosporaceae</taxon>
        <taxon>Podospora</taxon>
    </lineage>
</organism>
<dbReference type="Pfam" id="PF01822">
    <property type="entry name" value="WSC"/>
    <property type="match status" value="2"/>
</dbReference>
<dbReference type="InterPro" id="IPR051589">
    <property type="entry name" value="Sialate-O-sulfotransferase"/>
</dbReference>
<name>A0AAV9GHX1_9PEZI</name>
<dbReference type="Proteomes" id="UP001321760">
    <property type="component" value="Unassembled WGS sequence"/>
</dbReference>
<reference evidence="3" key="2">
    <citation type="submission" date="2023-05" db="EMBL/GenBank/DDBJ databases">
        <authorList>
            <consortium name="Lawrence Berkeley National Laboratory"/>
            <person name="Steindorff A."/>
            <person name="Hensen N."/>
            <person name="Bonometti L."/>
            <person name="Westerberg I."/>
            <person name="Brannstrom I.O."/>
            <person name="Guillou S."/>
            <person name="Cros-Aarteil S."/>
            <person name="Calhoun S."/>
            <person name="Haridas S."/>
            <person name="Kuo A."/>
            <person name="Mondo S."/>
            <person name="Pangilinan J."/>
            <person name="Riley R."/>
            <person name="Labutti K."/>
            <person name="Andreopoulos B."/>
            <person name="Lipzen A."/>
            <person name="Chen C."/>
            <person name="Yanf M."/>
            <person name="Daum C."/>
            <person name="Ng V."/>
            <person name="Clum A."/>
            <person name="Ohm R."/>
            <person name="Martin F."/>
            <person name="Silar P."/>
            <person name="Natvig D."/>
            <person name="Lalanne C."/>
            <person name="Gautier V."/>
            <person name="Ament-Velasquez S.L."/>
            <person name="Kruys A."/>
            <person name="Hutchinson M.I."/>
            <person name="Powell A.J."/>
            <person name="Barry K."/>
            <person name="Miller A.N."/>
            <person name="Grigoriev I.V."/>
            <person name="Debuchy R."/>
            <person name="Gladieux P."/>
            <person name="Thoren M.H."/>
            <person name="Johannesson H."/>
        </authorList>
    </citation>
    <scope>NUCLEOTIDE SEQUENCE</scope>
    <source>
        <strain evidence="3">PSN243</strain>
    </source>
</reference>
<dbReference type="InterPro" id="IPR002889">
    <property type="entry name" value="WSC_carb-bd"/>
</dbReference>
<feature type="domain" description="WSC" evidence="2">
    <location>
        <begin position="44"/>
        <end position="134"/>
    </location>
</feature>
<proteinExistence type="predicted"/>
<evidence type="ECO:0000259" key="2">
    <source>
        <dbReference type="PROSITE" id="PS51212"/>
    </source>
</evidence>
<keyword evidence="4" id="KW-1185">Reference proteome</keyword>
<feature type="domain" description="WSC" evidence="2">
    <location>
        <begin position="147"/>
        <end position="240"/>
    </location>
</feature>
<reference evidence="3" key="1">
    <citation type="journal article" date="2023" name="Mol. Phylogenet. Evol.">
        <title>Genome-scale phylogeny and comparative genomics of the fungal order Sordariales.</title>
        <authorList>
            <person name="Hensen N."/>
            <person name="Bonometti L."/>
            <person name="Westerberg I."/>
            <person name="Brannstrom I.O."/>
            <person name="Guillou S."/>
            <person name="Cros-Aarteil S."/>
            <person name="Calhoun S."/>
            <person name="Haridas S."/>
            <person name="Kuo A."/>
            <person name="Mondo S."/>
            <person name="Pangilinan J."/>
            <person name="Riley R."/>
            <person name="LaButti K."/>
            <person name="Andreopoulos B."/>
            <person name="Lipzen A."/>
            <person name="Chen C."/>
            <person name="Yan M."/>
            <person name="Daum C."/>
            <person name="Ng V."/>
            <person name="Clum A."/>
            <person name="Steindorff A."/>
            <person name="Ohm R.A."/>
            <person name="Martin F."/>
            <person name="Silar P."/>
            <person name="Natvig D.O."/>
            <person name="Lalanne C."/>
            <person name="Gautier V."/>
            <person name="Ament-Velasquez S.L."/>
            <person name="Kruys A."/>
            <person name="Hutchinson M.I."/>
            <person name="Powell A.J."/>
            <person name="Barry K."/>
            <person name="Miller A.N."/>
            <person name="Grigoriev I.V."/>
            <person name="Debuchy R."/>
            <person name="Gladieux P."/>
            <person name="Hiltunen Thoren M."/>
            <person name="Johannesson H."/>
        </authorList>
    </citation>
    <scope>NUCLEOTIDE SEQUENCE</scope>
    <source>
        <strain evidence="3">PSN243</strain>
    </source>
</reference>
<keyword evidence="1" id="KW-0677">Repeat</keyword>
<protein>
    <submittedName>
        <fullName evidence="3">WSC domain-containing protein</fullName>
    </submittedName>
</protein>
<dbReference type="PANTHER" id="PTHR45964:SF5">
    <property type="entry name" value="WSCD FAMILY MEMBER CG9164"/>
    <property type="match status" value="1"/>
</dbReference>
<comment type="caution">
    <text evidence="3">The sequence shown here is derived from an EMBL/GenBank/DDBJ whole genome shotgun (WGS) entry which is preliminary data.</text>
</comment>
<evidence type="ECO:0000256" key="1">
    <source>
        <dbReference type="ARBA" id="ARBA00022737"/>
    </source>
</evidence>
<evidence type="ECO:0000313" key="4">
    <source>
        <dbReference type="Proteomes" id="UP001321760"/>
    </source>
</evidence>
<dbReference type="PROSITE" id="PS51212">
    <property type="entry name" value="WSC"/>
    <property type="match status" value="2"/>
</dbReference>
<feature type="non-terminal residue" evidence="3">
    <location>
        <position position="1"/>
    </location>
</feature>
<dbReference type="PANTHER" id="PTHR45964">
    <property type="entry name" value="WSCD FAMILY MEMBER CG9164"/>
    <property type="match status" value="1"/>
</dbReference>
<evidence type="ECO:0000313" key="3">
    <source>
        <dbReference type="EMBL" id="KAK4447779.1"/>
    </source>
</evidence>
<gene>
    <name evidence="3" type="ORF">QBC34DRAFT_466762</name>
</gene>
<dbReference type="EMBL" id="MU865947">
    <property type="protein sequence ID" value="KAK4447779.1"/>
    <property type="molecule type" value="Genomic_DNA"/>
</dbReference>
<sequence>PATDSLITSSSSYYSQVSSTSASSISISSSAPPSGPNTSPGNSEFEFHGCFTELSSGRALHNVFADDDMTVATCLALGTGFTYVGLQYGRECFWGNTLASGSIEDSLAACKMPCAGDANTLCGAGNRLTLYIRKDDAPSPYVESVGGYDLVGCYAEPPTGRALSLSHADDDMTPSMCAGVAAAASATYFGLEYGRECWYGNTIDSGAVMQSNLDSCDMACGGDATKKCGAGNRLLMYEVA</sequence>
<dbReference type="SMART" id="SM00321">
    <property type="entry name" value="WSC"/>
    <property type="match status" value="2"/>
</dbReference>
<accession>A0AAV9GHX1</accession>
<dbReference type="AlphaFoldDB" id="A0AAV9GHX1"/>